<protein>
    <recommendedName>
        <fullName evidence="4">DUF2306 domain-containing protein</fullName>
    </recommendedName>
</protein>
<comment type="caution">
    <text evidence="2">The sequence shown here is derived from an EMBL/GenBank/DDBJ whole genome shotgun (WGS) entry which is preliminary data.</text>
</comment>
<dbReference type="Proteomes" id="UP000036850">
    <property type="component" value="Unassembled WGS sequence"/>
</dbReference>
<name>A0A0L0EVE4_9GAMM</name>
<feature type="transmembrane region" description="Helical" evidence="1">
    <location>
        <begin position="261"/>
        <end position="286"/>
    </location>
</feature>
<feature type="transmembrane region" description="Helical" evidence="1">
    <location>
        <begin position="34"/>
        <end position="58"/>
    </location>
</feature>
<sequence>MDKILNTTSGTEAIKEASAATSHKGISTHTAGKTLSYTAIFWFISVLLGQWFFFYYIIKFYGFSVINDNMEIWNRWEVMGATPYHVGDFAGNLAFAAHTIGAGIVAFGGVFQLIPKMRSRFPTFHKINGYVYLLTVILLAFSGYYLVWFRDASPIELGDIGTSINGSLILLFSYLTVRSAIKKDIASHRKWAICLFLVSNAQWFLRVGVFSYLVTGTTLGLNPAFGDPFFPMWTFGCFLIPLLTAKVYFYAQQSRNAQVKLAISIILCALTLLMLIGIMGYTPFLLSVMSEDPISF</sequence>
<evidence type="ECO:0008006" key="4">
    <source>
        <dbReference type="Google" id="ProtNLM"/>
    </source>
</evidence>
<evidence type="ECO:0000313" key="3">
    <source>
        <dbReference type="Proteomes" id="UP000036850"/>
    </source>
</evidence>
<accession>A0A0L0EVE4</accession>
<dbReference type="InterPro" id="IPR018750">
    <property type="entry name" value="DUF2306_membrane"/>
</dbReference>
<dbReference type="EMBL" id="LFZX01000024">
    <property type="protein sequence ID" value="KNC68384.1"/>
    <property type="molecule type" value="Genomic_DNA"/>
</dbReference>
<keyword evidence="1" id="KW-1133">Transmembrane helix</keyword>
<evidence type="ECO:0000313" key="2">
    <source>
        <dbReference type="EMBL" id="KNC68384.1"/>
    </source>
</evidence>
<keyword evidence="1" id="KW-0472">Membrane</keyword>
<evidence type="ECO:0000256" key="1">
    <source>
        <dbReference type="SAM" id="Phobius"/>
    </source>
</evidence>
<keyword evidence="1" id="KW-0812">Transmembrane</keyword>
<gene>
    <name evidence="2" type="ORF">AC626_04855</name>
</gene>
<feature type="transmembrane region" description="Helical" evidence="1">
    <location>
        <begin position="160"/>
        <end position="181"/>
    </location>
</feature>
<dbReference type="AlphaFoldDB" id="A0A0L0EVE4"/>
<reference evidence="3" key="1">
    <citation type="submission" date="2015-07" db="EMBL/GenBank/DDBJ databases">
        <title>Draft genome sequence of a Pseudoalteromonas rubra strain, OCN096, isolated from Kaneohe Bay, Oahu, Hawaii.</title>
        <authorList>
            <person name="Beurmann S."/>
            <person name="Ushijima B."/>
            <person name="Belcaid M."/>
            <person name="Callahan S.M."/>
            <person name="Aeby G.S."/>
        </authorList>
    </citation>
    <scope>NUCLEOTIDE SEQUENCE [LARGE SCALE GENOMIC DNA]</scope>
    <source>
        <strain evidence="3">OCN096</strain>
    </source>
</reference>
<feature type="transmembrane region" description="Helical" evidence="1">
    <location>
        <begin position="229"/>
        <end position="249"/>
    </location>
</feature>
<feature type="transmembrane region" description="Helical" evidence="1">
    <location>
        <begin position="127"/>
        <end position="148"/>
    </location>
</feature>
<dbReference type="PATRIC" id="fig|43658.6.peg.5436"/>
<organism evidence="2 3">
    <name type="scientific">Pseudoalteromonas rubra</name>
    <dbReference type="NCBI Taxonomy" id="43658"/>
    <lineage>
        <taxon>Bacteria</taxon>
        <taxon>Pseudomonadati</taxon>
        <taxon>Pseudomonadota</taxon>
        <taxon>Gammaproteobacteria</taxon>
        <taxon>Alteromonadales</taxon>
        <taxon>Pseudoalteromonadaceae</taxon>
        <taxon>Pseudoalteromonas</taxon>
    </lineage>
</organism>
<feature type="transmembrane region" description="Helical" evidence="1">
    <location>
        <begin position="193"/>
        <end position="214"/>
    </location>
</feature>
<proteinExistence type="predicted"/>
<dbReference type="OrthoDB" id="8759010at2"/>
<feature type="transmembrane region" description="Helical" evidence="1">
    <location>
        <begin position="93"/>
        <end position="115"/>
    </location>
</feature>
<dbReference type="Pfam" id="PF10067">
    <property type="entry name" value="DUF2306"/>
    <property type="match status" value="1"/>
</dbReference>